<protein>
    <submittedName>
        <fullName evidence="1">Uncharacterized protein</fullName>
    </submittedName>
</protein>
<organism evidence="1">
    <name type="scientific">Phaffia rhodozyma</name>
    <name type="common">Yeast</name>
    <name type="synonym">Xanthophyllomyces dendrorhous</name>
    <dbReference type="NCBI Taxonomy" id="264483"/>
    <lineage>
        <taxon>Eukaryota</taxon>
        <taxon>Fungi</taxon>
        <taxon>Dikarya</taxon>
        <taxon>Basidiomycota</taxon>
        <taxon>Agaricomycotina</taxon>
        <taxon>Tremellomycetes</taxon>
        <taxon>Cystofilobasidiales</taxon>
        <taxon>Mrakiaceae</taxon>
        <taxon>Phaffia</taxon>
    </lineage>
</organism>
<proteinExistence type="predicted"/>
<accession>A0A0F7SJ70</accession>
<name>A0A0F7SJ70_PHARH</name>
<dbReference type="AlphaFoldDB" id="A0A0F7SJ70"/>
<evidence type="ECO:0000313" key="1">
    <source>
        <dbReference type="EMBL" id="CDZ97379.1"/>
    </source>
</evidence>
<sequence length="213" mass="24207">MSRLFVCTDYHAVLRASEGEEKLRIVKSTCCFFDIEVEIGEGDFDPFLVTGMERYTGNVNWLSVYDGRAAFGATYAFSDHIIILPLPSALTTTYLTPANALCLPTAPSVEVSCLVLTQDALFTIWGYKQHTLLSPPHIQTIIRNAIRIVWFDARQEKVKEKDRASARSWTLTDFQLEYEEFDSTETSDEEDHEEALIGEALTDEAWFEDFLNV</sequence>
<reference evidence="1" key="1">
    <citation type="submission" date="2014-08" db="EMBL/GenBank/DDBJ databases">
        <authorList>
            <person name="Sharma Rahul"/>
            <person name="Thines Marco"/>
        </authorList>
    </citation>
    <scope>NUCLEOTIDE SEQUENCE</scope>
</reference>
<dbReference type="EMBL" id="LN483167">
    <property type="protein sequence ID" value="CDZ97379.1"/>
    <property type="molecule type" value="Genomic_DNA"/>
</dbReference>